<protein>
    <submittedName>
        <fullName evidence="2">Uncharacterized protein</fullName>
    </submittedName>
</protein>
<feature type="region of interest" description="Disordered" evidence="1">
    <location>
        <begin position="189"/>
        <end position="213"/>
    </location>
</feature>
<dbReference type="Proteomes" id="UP000094065">
    <property type="component" value="Unassembled WGS sequence"/>
</dbReference>
<organism evidence="2 3">
    <name type="scientific">Cryptococcus amylolentus CBS 6039</name>
    <dbReference type="NCBI Taxonomy" id="1295533"/>
    <lineage>
        <taxon>Eukaryota</taxon>
        <taxon>Fungi</taxon>
        <taxon>Dikarya</taxon>
        <taxon>Basidiomycota</taxon>
        <taxon>Agaricomycotina</taxon>
        <taxon>Tremellomycetes</taxon>
        <taxon>Tremellales</taxon>
        <taxon>Cryptococcaceae</taxon>
        <taxon>Cryptococcus</taxon>
    </lineage>
</organism>
<sequence>MTMRPDGIYDTPPCPMKADPKCTNPTDIACRLSTNACSGLCHIHSSSGDCIATIATRTSFLTKHRVLAKERLSAFMSASRNARHRQPYLLDEKLDDYVMVDITGAQSFTTPLDAYHETMASHNAFVGESGNLGAVYESDLEEDGGSAEDTLICSYVEHLEPTTPNTWTPELPDLGSDDEAVYPQSVHADESAKYDEDSSSIHTQESSSDETSELRQIATQLPFIEERGDPICPDWLIPLIDYSPISSGRSRLPALVSPSSCEYSDDDEPPLSPTDISGDSPRTMDIVQRRYRTLKRRNGVRIAFR</sequence>
<reference evidence="2 3" key="1">
    <citation type="submission" date="2016-06" db="EMBL/GenBank/DDBJ databases">
        <title>Evolution of pathogenesis and genome organization in the Tremellales.</title>
        <authorList>
            <person name="Cuomo C."/>
            <person name="Litvintseva A."/>
            <person name="Heitman J."/>
            <person name="Chen Y."/>
            <person name="Sun S."/>
            <person name="Springer D."/>
            <person name="Dromer F."/>
            <person name="Young S."/>
            <person name="Zeng Q."/>
            <person name="Chapman S."/>
            <person name="Gujja S."/>
            <person name="Saif S."/>
            <person name="Birren B."/>
        </authorList>
    </citation>
    <scope>NUCLEOTIDE SEQUENCE [LARGE SCALE GENOMIC DNA]</scope>
    <source>
        <strain evidence="2 3">CBS 6039</strain>
    </source>
</reference>
<dbReference type="RefSeq" id="XP_018990218.1">
    <property type="nucleotide sequence ID" value="XM_019141411.1"/>
</dbReference>
<dbReference type="GeneID" id="30158139"/>
<keyword evidence="3" id="KW-1185">Reference proteome</keyword>
<name>A0A1E3HDM7_9TREE</name>
<dbReference type="AlphaFoldDB" id="A0A1E3HDM7"/>
<accession>A0A1E3HDM7</accession>
<comment type="caution">
    <text evidence="2">The sequence shown here is derived from an EMBL/GenBank/DDBJ whole genome shotgun (WGS) entry which is preliminary data.</text>
</comment>
<proteinExistence type="predicted"/>
<evidence type="ECO:0000313" key="3">
    <source>
        <dbReference type="Proteomes" id="UP000094065"/>
    </source>
</evidence>
<evidence type="ECO:0000256" key="1">
    <source>
        <dbReference type="SAM" id="MobiDB-lite"/>
    </source>
</evidence>
<evidence type="ECO:0000313" key="2">
    <source>
        <dbReference type="EMBL" id="ODN74437.1"/>
    </source>
</evidence>
<feature type="region of interest" description="Disordered" evidence="1">
    <location>
        <begin position="256"/>
        <end position="281"/>
    </location>
</feature>
<gene>
    <name evidence="2" type="ORF">L202_06830</name>
</gene>
<dbReference type="EMBL" id="AWGJ01000011">
    <property type="protein sequence ID" value="ODN74437.1"/>
    <property type="molecule type" value="Genomic_DNA"/>
</dbReference>